<dbReference type="GO" id="GO:0019509">
    <property type="term" value="P:L-methionine salvage from methylthioadenosine"/>
    <property type="evidence" value="ECO:0007669"/>
    <property type="project" value="UniProtKB-UniRule"/>
</dbReference>
<dbReference type="Gene3D" id="3.20.20.110">
    <property type="entry name" value="Ribulose bisphosphate carboxylase, large subunit, C-terminal domain"/>
    <property type="match status" value="1"/>
</dbReference>
<dbReference type="InterPro" id="IPR017717">
    <property type="entry name" value="Diketo-Methiopentyl-P_enolase"/>
</dbReference>
<feature type="domain" description="Ribulose bisphosphate carboxylase large subunit ferrodoxin-like N-terminal" evidence="9">
    <location>
        <begin position="14"/>
        <end position="85"/>
    </location>
</feature>
<evidence type="ECO:0000256" key="7">
    <source>
        <dbReference type="RuleBase" id="RU003834"/>
    </source>
</evidence>
<accession>A0A1B9AGA7</accession>
<dbReference type="Pfam" id="PF00016">
    <property type="entry name" value="RuBisCO_large"/>
    <property type="match status" value="2"/>
</dbReference>
<evidence type="ECO:0000259" key="8">
    <source>
        <dbReference type="Pfam" id="PF00016"/>
    </source>
</evidence>
<feature type="domain" description="Ribulose bisphosphate carboxylase large subunit C-terminal" evidence="8">
    <location>
        <begin position="312"/>
        <end position="392"/>
    </location>
</feature>
<dbReference type="SFLD" id="SFLDG00301">
    <property type="entry name" value="RuBisCO-like_proteins"/>
    <property type="match status" value="1"/>
</dbReference>
<dbReference type="SUPFAM" id="SSF51649">
    <property type="entry name" value="RuBisCo, C-terminal domain"/>
    <property type="match status" value="1"/>
</dbReference>
<comment type="similarity">
    <text evidence="7">Belongs to the RuBisCO large chain family.</text>
</comment>
<keyword evidence="3" id="KW-0460">Magnesium</keyword>
<dbReference type="RefSeq" id="WP_065411742.1">
    <property type="nucleotide sequence ID" value="NZ_MAYT01000029.1"/>
</dbReference>
<dbReference type="Proteomes" id="UP000092578">
    <property type="component" value="Unassembled WGS sequence"/>
</dbReference>
<evidence type="ECO:0000313" key="11">
    <source>
        <dbReference type="Proteomes" id="UP000092578"/>
    </source>
</evidence>
<dbReference type="SUPFAM" id="SSF54966">
    <property type="entry name" value="RuBisCO, large subunit, small (N-terminal) domain"/>
    <property type="match status" value="1"/>
</dbReference>
<dbReference type="PANTHER" id="PTHR42704:SF17">
    <property type="entry name" value="RIBULOSE BISPHOSPHATE CARBOXYLASE LARGE CHAIN"/>
    <property type="match status" value="1"/>
</dbReference>
<dbReference type="GO" id="GO:0015977">
    <property type="term" value="P:carbon fixation"/>
    <property type="evidence" value="ECO:0007669"/>
    <property type="project" value="InterPro"/>
</dbReference>
<proteinExistence type="inferred from homology"/>
<dbReference type="PANTHER" id="PTHR42704">
    <property type="entry name" value="RIBULOSE BISPHOSPHATE CARBOXYLASE"/>
    <property type="match status" value="1"/>
</dbReference>
<keyword evidence="11" id="KW-1185">Reference proteome</keyword>
<evidence type="ECO:0000259" key="9">
    <source>
        <dbReference type="Pfam" id="PF02788"/>
    </source>
</evidence>
<keyword evidence="4" id="KW-0486">Methionine biosynthesis</keyword>
<dbReference type="NCBIfam" id="NF007095">
    <property type="entry name" value="PRK09549.1"/>
    <property type="match status" value="1"/>
</dbReference>
<dbReference type="GO" id="GO:0000287">
    <property type="term" value="F:magnesium ion binding"/>
    <property type="evidence" value="ECO:0007669"/>
    <property type="project" value="InterPro"/>
</dbReference>
<evidence type="ECO:0000256" key="3">
    <source>
        <dbReference type="ARBA" id="ARBA00022842"/>
    </source>
</evidence>
<dbReference type="InterPro" id="IPR000685">
    <property type="entry name" value="RuBisCO_lsu_C"/>
</dbReference>
<gene>
    <name evidence="10" type="ORF">A8F95_14175</name>
</gene>
<evidence type="ECO:0000256" key="2">
    <source>
        <dbReference type="ARBA" id="ARBA00022723"/>
    </source>
</evidence>
<comment type="caution">
    <text evidence="10">The sequence shown here is derived from an EMBL/GenBank/DDBJ whole genome shotgun (WGS) entry which is preliminary data.</text>
</comment>
<dbReference type="InterPro" id="IPR036422">
    <property type="entry name" value="RuBisCO_lsu_N_sf"/>
</dbReference>
<organism evidence="10 11">
    <name type="scientific">Pseudobacillus wudalianchiensis</name>
    <dbReference type="NCBI Taxonomy" id="1743143"/>
    <lineage>
        <taxon>Bacteria</taxon>
        <taxon>Bacillati</taxon>
        <taxon>Bacillota</taxon>
        <taxon>Bacilli</taxon>
        <taxon>Bacillales</taxon>
        <taxon>Bacillaceae</taxon>
        <taxon>Pseudobacillus</taxon>
    </lineage>
</organism>
<feature type="domain" description="Ribulose bisphosphate carboxylase large subunit C-terminal" evidence="8">
    <location>
        <begin position="112"/>
        <end position="281"/>
    </location>
</feature>
<dbReference type="GO" id="GO:0016984">
    <property type="term" value="F:ribulose-bisphosphate carboxylase activity"/>
    <property type="evidence" value="ECO:0007669"/>
    <property type="project" value="InterPro"/>
</dbReference>
<evidence type="ECO:0000313" key="10">
    <source>
        <dbReference type="EMBL" id="OCA82869.1"/>
    </source>
</evidence>
<evidence type="ECO:0000256" key="6">
    <source>
        <dbReference type="NCBIfam" id="TIGR03332"/>
    </source>
</evidence>
<name>A0A1B9AGA7_9BACI</name>
<keyword evidence="1" id="KW-0028">Amino-acid biosynthesis</keyword>
<dbReference type="InterPro" id="IPR036376">
    <property type="entry name" value="RuBisCO_lsu_C_sf"/>
</dbReference>
<dbReference type="Pfam" id="PF02788">
    <property type="entry name" value="RuBisCO_large_N"/>
    <property type="match status" value="1"/>
</dbReference>
<dbReference type="AlphaFoldDB" id="A0A1B9AGA7"/>
<dbReference type="GO" id="GO:0043715">
    <property type="term" value="F:2,3-diketo-5-methylthiopentyl-1-phosphate enolase activity"/>
    <property type="evidence" value="ECO:0007669"/>
    <property type="project" value="UniProtKB-EC"/>
</dbReference>
<dbReference type="SFLD" id="SFLDS00014">
    <property type="entry name" value="RuBisCO"/>
    <property type="match status" value="1"/>
</dbReference>
<dbReference type="NCBIfam" id="TIGR03332">
    <property type="entry name" value="salvage_mtnW"/>
    <property type="match status" value="1"/>
</dbReference>
<sequence length="398" mass="43289">MGVTATYLFPSHPDQEKKAEQYALGLTVGSWTDIPHLERQQLQKNKGEVVSVEKGEEKDTVKIHYPSANFSADLPAILTTVYGKLSFFEGHELVDLTFDAELLRQFPGPRFGVKGVREKLNLYDRPLLMAIFKGVIGRDLSFFSSQLEDLLAGGIDLIKDDEILFENELTPFEKRITTAREIINRHYEHTGQRALYAVNLSGRSNELQEKAERAQELGANALLFNVHAYGLDTLQTLRENDNISLPIMAHSALSGVLAGQPGGGYSYSLLVGKLTRLTGGDFSLFPSPYGNVAIPSSDALAIGQALTEENRFEQTFSVPSAGIHPGMVPQLLKDFGSESLVINAGGGVFGHPDGPISGAQAFRAAIDASVNNVSLTEAAKTSEPLKRAIDQWGIVTTS</sequence>
<keyword evidence="2" id="KW-0479">Metal-binding</keyword>
<protein>
    <recommendedName>
        <fullName evidence="6">2,3-diketo-5-methylthiopentyl-1-phosphate enolase</fullName>
        <ecNumber evidence="6">5.3.2.5</ecNumber>
    </recommendedName>
</protein>
<dbReference type="InterPro" id="IPR017443">
    <property type="entry name" value="RuBisCO_lsu_fd_N"/>
</dbReference>
<evidence type="ECO:0000256" key="5">
    <source>
        <dbReference type="ARBA" id="ARBA00023235"/>
    </source>
</evidence>
<evidence type="ECO:0000256" key="1">
    <source>
        <dbReference type="ARBA" id="ARBA00022605"/>
    </source>
</evidence>
<dbReference type="EC" id="5.3.2.5" evidence="6"/>
<evidence type="ECO:0000256" key="4">
    <source>
        <dbReference type="ARBA" id="ARBA00023167"/>
    </source>
</evidence>
<keyword evidence="5" id="KW-0413">Isomerase</keyword>
<dbReference type="EMBL" id="MAYT01000029">
    <property type="protein sequence ID" value="OCA82869.1"/>
    <property type="molecule type" value="Genomic_DNA"/>
</dbReference>
<dbReference type="SFLD" id="SFLDF00157">
    <property type="entry name" value="2_3-diketo-5-methylthiopentyl"/>
    <property type="match status" value="1"/>
</dbReference>
<dbReference type="Gene3D" id="3.30.70.150">
    <property type="entry name" value="RuBisCO large subunit, N-terminal domain"/>
    <property type="match status" value="1"/>
</dbReference>
<dbReference type="InterPro" id="IPR033966">
    <property type="entry name" value="RuBisCO"/>
</dbReference>
<reference evidence="11" key="1">
    <citation type="submission" date="2016-05" db="EMBL/GenBank/DDBJ databases">
        <authorList>
            <person name="Liu B."/>
            <person name="Wang J."/>
            <person name="Zhu Y."/>
            <person name="Liu G."/>
            <person name="Chen Q."/>
            <person name="Chen Z."/>
            <person name="Lan J."/>
            <person name="Che J."/>
            <person name="Ge C."/>
            <person name="Shi H."/>
            <person name="Pan Z."/>
            <person name="Liu X."/>
        </authorList>
    </citation>
    <scope>NUCLEOTIDE SEQUENCE [LARGE SCALE GENOMIC DNA]</scope>
    <source>
        <strain evidence="11">FJAT-27215</strain>
    </source>
</reference>